<protein>
    <recommendedName>
        <fullName evidence="3">F-box domain-containing protein</fullName>
    </recommendedName>
</protein>
<evidence type="ECO:0008006" key="3">
    <source>
        <dbReference type="Google" id="ProtNLM"/>
    </source>
</evidence>
<dbReference type="OMA" id="AQHIEND"/>
<proteinExistence type="predicted"/>
<keyword evidence="2" id="KW-1185">Reference proteome</keyword>
<sequence>MAYCSKGRVCITLKKTSQLKTDVDVTIKEDFDFAEALESVYPLLEIVFSYLDYSDLQKASMVKKSWQVTAGRILEKRNKISWITVFRKKRQSYVHYSNNYLYNNVNLGIILFNYRAVSLNDFFCCHENLSSRKIRFSDFLSDQVVPSGTEYCAIGCPGVASMFSKQVVNKSSVPLFDGCFIPPIPNVRVSMFYCNPVCRNDDHFLADEKVKCILFFSQVDFAQEFYDMLDHLISEEECDKVAIAGGIVRRTTVFPQLPEYHTLRRLNSLCIAFAEEGFCDNSVFDASSVVINGNNLTSEDFEDHLLKFKRRIVLRSNSLAFRICCSAKMRKNHESRIFNKVFPDTPLIGLEAEGEIGWNCFNHSDNNEEVENKAKKCKEGYPIVQHQWSTVIALVTWGHLIHNTSRDL</sequence>
<dbReference type="KEGG" id="tca:103312363"/>
<dbReference type="SUPFAM" id="SSF81383">
    <property type="entry name" value="F-box domain"/>
    <property type="match status" value="1"/>
</dbReference>
<evidence type="ECO:0000313" key="2">
    <source>
        <dbReference type="Proteomes" id="UP000007266"/>
    </source>
</evidence>
<dbReference type="STRING" id="7070.A0A139WL12"/>
<dbReference type="GO" id="GO:0000209">
    <property type="term" value="P:protein polyubiquitination"/>
    <property type="evidence" value="ECO:0000318"/>
    <property type="project" value="GO_Central"/>
</dbReference>
<dbReference type="EMBL" id="KQ971321">
    <property type="protein sequence ID" value="KYB28699.1"/>
    <property type="molecule type" value="Genomic_DNA"/>
</dbReference>
<dbReference type="GO" id="GO:0032436">
    <property type="term" value="P:positive regulation of proteasomal ubiquitin-dependent protein catabolic process"/>
    <property type="evidence" value="ECO:0000318"/>
    <property type="project" value="GO_Central"/>
</dbReference>
<name>A0A139WL12_TRICA</name>
<dbReference type="InParanoid" id="A0A139WL12"/>
<dbReference type="InterPro" id="IPR036047">
    <property type="entry name" value="F-box-like_dom_sf"/>
</dbReference>
<dbReference type="PANTHER" id="PTHR14939:SF5">
    <property type="entry name" value="F-BOX ONLY PROTEIN 22"/>
    <property type="match status" value="1"/>
</dbReference>
<reference evidence="1 2" key="2">
    <citation type="journal article" date="2010" name="Nucleic Acids Res.">
        <title>BeetleBase in 2010: revisions to provide comprehensive genomic information for Tribolium castaneum.</title>
        <authorList>
            <person name="Kim H.S."/>
            <person name="Murphy T."/>
            <person name="Xia J."/>
            <person name="Caragea D."/>
            <person name="Park Y."/>
            <person name="Beeman R.W."/>
            <person name="Lorenzen M.D."/>
            <person name="Butcher S."/>
            <person name="Manak J.R."/>
            <person name="Brown S.J."/>
        </authorList>
    </citation>
    <scope>GENOME REANNOTATION</scope>
    <source>
        <strain evidence="1 2">Georgia GA2</strain>
    </source>
</reference>
<evidence type="ECO:0000313" key="1">
    <source>
        <dbReference type="EMBL" id="KYB28699.1"/>
    </source>
</evidence>
<accession>A0A139WL12</accession>
<organism evidence="1 2">
    <name type="scientific">Tribolium castaneum</name>
    <name type="common">Red flour beetle</name>
    <dbReference type="NCBI Taxonomy" id="7070"/>
    <lineage>
        <taxon>Eukaryota</taxon>
        <taxon>Metazoa</taxon>
        <taxon>Ecdysozoa</taxon>
        <taxon>Arthropoda</taxon>
        <taxon>Hexapoda</taxon>
        <taxon>Insecta</taxon>
        <taxon>Pterygota</taxon>
        <taxon>Neoptera</taxon>
        <taxon>Endopterygota</taxon>
        <taxon>Coleoptera</taxon>
        <taxon>Polyphaga</taxon>
        <taxon>Cucujiformia</taxon>
        <taxon>Tenebrionidae</taxon>
        <taxon>Tenebrionidae incertae sedis</taxon>
        <taxon>Tribolium</taxon>
    </lineage>
</organism>
<dbReference type="OrthoDB" id="199913at2759"/>
<reference evidence="1 2" key="1">
    <citation type="journal article" date="2008" name="Nature">
        <title>The genome of the model beetle and pest Tribolium castaneum.</title>
        <authorList>
            <consortium name="Tribolium Genome Sequencing Consortium"/>
            <person name="Richards S."/>
            <person name="Gibbs R.A."/>
            <person name="Weinstock G.M."/>
            <person name="Brown S.J."/>
            <person name="Denell R."/>
            <person name="Beeman R.W."/>
            <person name="Gibbs R."/>
            <person name="Beeman R.W."/>
            <person name="Brown S.J."/>
            <person name="Bucher G."/>
            <person name="Friedrich M."/>
            <person name="Grimmelikhuijzen C.J."/>
            <person name="Klingler M."/>
            <person name="Lorenzen M."/>
            <person name="Richards S."/>
            <person name="Roth S."/>
            <person name="Schroder R."/>
            <person name="Tautz D."/>
            <person name="Zdobnov E.M."/>
            <person name="Muzny D."/>
            <person name="Gibbs R.A."/>
            <person name="Weinstock G.M."/>
            <person name="Attaway T."/>
            <person name="Bell S."/>
            <person name="Buhay C.J."/>
            <person name="Chandrabose M.N."/>
            <person name="Chavez D."/>
            <person name="Clerk-Blankenburg K.P."/>
            <person name="Cree A."/>
            <person name="Dao M."/>
            <person name="Davis C."/>
            <person name="Chacko J."/>
            <person name="Dinh H."/>
            <person name="Dugan-Rocha S."/>
            <person name="Fowler G."/>
            <person name="Garner T.T."/>
            <person name="Garnes J."/>
            <person name="Gnirke A."/>
            <person name="Hawes A."/>
            <person name="Hernandez J."/>
            <person name="Hines S."/>
            <person name="Holder M."/>
            <person name="Hume J."/>
            <person name="Jhangiani S.N."/>
            <person name="Joshi V."/>
            <person name="Khan Z.M."/>
            <person name="Jackson L."/>
            <person name="Kovar C."/>
            <person name="Kowis A."/>
            <person name="Lee S."/>
            <person name="Lewis L.R."/>
            <person name="Margolis J."/>
            <person name="Morgan M."/>
            <person name="Nazareth L.V."/>
            <person name="Nguyen N."/>
            <person name="Okwuonu G."/>
            <person name="Parker D."/>
            <person name="Richards S."/>
            <person name="Ruiz S.J."/>
            <person name="Santibanez J."/>
            <person name="Savard J."/>
            <person name="Scherer S.E."/>
            <person name="Schneider B."/>
            <person name="Sodergren E."/>
            <person name="Tautz D."/>
            <person name="Vattahil S."/>
            <person name="Villasana D."/>
            <person name="White C.S."/>
            <person name="Wright R."/>
            <person name="Park Y."/>
            <person name="Beeman R.W."/>
            <person name="Lord J."/>
            <person name="Oppert B."/>
            <person name="Lorenzen M."/>
            <person name="Brown S."/>
            <person name="Wang L."/>
            <person name="Savard J."/>
            <person name="Tautz D."/>
            <person name="Richards S."/>
            <person name="Weinstock G."/>
            <person name="Gibbs R.A."/>
            <person name="Liu Y."/>
            <person name="Worley K."/>
            <person name="Weinstock G."/>
            <person name="Elsik C.G."/>
            <person name="Reese J.T."/>
            <person name="Elhaik E."/>
            <person name="Landan G."/>
            <person name="Graur D."/>
            <person name="Arensburger P."/>
            <person name="Atkinson P."/>
            <person name="Beeman R.W."/>
            <person name="Beidler J."/>
            <person name="Brown S.J."/>
            <person name="Demuth J.P."/>
            <person name="Drury D.W."/>
            <person name="Du Y.Z."/>
            <person name="Fujiwara H."/>
            <person name="Lorenzen M."/>
            <person name="Maselli V."/>
            <person name="Osanai M."/>
            <person name="Park Y."/>
            <person name="Robertson H.M."/>
            <person name="Tu Z."/>
            <person name="Wang J.J."/>
            <person name="Wang S."/>
            <person name="Richards S."/>
            <person name="Song H."/>
            <person name="Zhang L."/>
            <person name="Sodergren E."/>
            <person name="Werner D."/>
            <person name="Stanke M."/>
            <person name="Morgenstern B."/>
            <person name="Solovyev V."/>
            <person name="Kosarev P."/>
            <person name="Brown G."/>
            <person name="Chen H.C."/>
            <person name="Ermolaeva O."/>
            <person name="Hlavina W."/>
            <person name="Kapustin Y."/>
            <person name="Kiryutin B."/>
            <person name="Kitts P."/>
            <person name="Maglott D."/>
            <person name="Pruitt K."/>
            <person name="Sapojnikov V."/>
            <person name="Souvorov A."/>
            <person name="Mackey A.J."/>
            <person name="Waterhouse R.M."/>
            <person name="Wyder S."/>
            <person name="Zdobnov E.M."/>
            <person name="Zdobnov E.M."/>
            <person name="Wyder S."/>
            <person name="Kriventseva E.V."/>
            <person name="Kadowaki T."/>
            <person name="Bork P."/>
            <person name="Aranda M."/>
            <person name="Bao R."/>
            <person name="Beermann A."/>
            <person name="Berns N."/>
            <person name="Bolognesi R."/>
            <person name="Bonneton F."/>
            <person name="Bopp D."/>
            <person name="Brown S.J."/>
            <person name="Bucher G."/>
            <person name="Butts T."/>
            <person name="Chaumot A."/>
            <person name="Denell R.E."/>
            <person name="Ferrier D.E."/>
            <person name="Friedrich M."/>
            <person name="Gordon C.M."/>
            <person name="Jindra M."/>
            <person name="Klingler M."/>
            <person name="Lan Q."/>
            <person name="Lattorff H.M."/>
            <person name="Laudet V."/>
            <person name="von Levetsow C."/>
            <person name="Liu Z."/>
            <person name="Lutz R."/>
            <person name="Lynch J.A."/>
            <person name="da Fonseca R.N."/>
            <person name="Posnien N."/>
            <person name="Reuter R."/>
            <person name="Roth S."/>
            <person name="Savard J."/>
            <person name="Schinko J.B."/>
            <person name="Schmitt C."/>
            <person name="Schoppmeier M."/>
            <person name="Schroder R."/>
            <person name="Shippy T.D."/>
            <person name="Simonnet F."/>
            <person name="Marques-Souza H."/>
            <person name="Tautz D."/>
            <person name="Tomoyasu Y."/>
            <person name="Trauner J."/>
            <person name="Van der Zee M."/>
            <person name="Vervoort M."/>
            <person name="Wittkopp N."/>
            <person name="Wimmer E.A."/>
            <person name="Yang X."/>
            <person name="Jones A.K."/>
            <person name="Sattelle D.B."/>
            <person name="Ebert P.R."/>
            <person name="Nelson D."/>
            <person name="Scott J.G."/>
            <person name="Beeman R.W."/>
            <person name="Muthukrishnan S."/>
            <person name="Kramer K.J."/>
            <person name="Arakane Y."/>
            <person name="Beeman R.W."/>
            <person name="Zhu Q."/>
            <person name="Hogenkamp D."/>
            <person name="Dixit R."/>
            <person name="Oppert B."/>
            <person name="Jiang H."/>
            <person name="Zou Z."/>
            <person name="Marshall J."/>
            <person name="Elpidina E."/>
            <person name="Vinokurov K."/>
            <person name="Oppert C."/>
            <person name="Zou Z."/>
            <person name="Evans J."/>
            <person name="Lu Z."/>
            <person name="Zhao P."/>
            <person name="Sumathipala N."/>
            <person name="Altincicek B."/>
            <person name="Vilcinskas A."/>
            <person name="Williams M."/>
            <person name="Hultmark D."/>
            <person name="Hetru C."/>
            <person name="Jiang H."/>
            <person name="Grimmelikhuijzen C.J."/>
            <person name="Hauser F."/>
            <person name="Cazzamali G."/>
            <person name="Williamson M."/>
            <person name="Park Y."/>
            <person name="Li B."/>
            <person name="Tanaka Y."/>
            <person name="Predel R."/>
            <person name="Neupert S."/>
            <person name="Schachtner J."/>
            <person name="Verleyen P."/>
            <person name="Raible F."/>
            <person name="Bork P."/>
            <person name="Friedrich M."/>
            <person name="Walden K.K."/>
            <person name="Robertson H.M."/>
            <person name="Angeli S."/>
            <person name="Foret S."/>
            <person name="Bucher G."/>
            <person name="Schuetz S."/>
            <person name="Maleszka R."/>
            <person name="Wimmer E.A."/>
            <person name="Beeman R.W."/>
            <person name="Lorenzen M."/>
            <person name="Tomoyasu Y."/>
            <person name="Miller S.C."/>
            <person name="Grossmann D."/>
            <person name="Bucher G."/>
        </authorList>
    </citation>
    <scope>NUCLEOTIDE SEQUENCE [LARGE SCALE GENOMIC DNA]</scope>
    <source>
        <strain evidence="1 2">Georgia GA2</strain>
    </source>
</reference>
<dbReference type="PANTHER" id="PTHR14939">
    <property type="entry name" value="F-BOX ONLY PROTEIN 22"/>
    <property type="match status" value="1"/>
</dbReference>
<dbReference type="Proteomes" id="UP000007266">
    <property type="component" value="Linkage group 3"/>
</dbReference>
<dbReference type="AlphaFoldDB" id="A0A139WL12"/>
<gene>
    <name evidence="1" type="primary">AUGUSTUS-3.0.2_32414</name>
    <name evidence="1" type="ORF">TcasGA2_TC032414</name>
</gene>